<gene>
    <name evidence="4" type="primary">Aste57867_14377</name>
    <name evidence="3" type="ORF">As57867_014323</name>
    <name evidence="4" type="ORF">ASTE57867_14377</name>
</gene>
<accession>A0A485L0G3</accession>
<evidence type="ECO:0000313" key="4">
    <source>
        <dbReference type="EMBL" id="VFT91200.1"/>
    </source>
</evidence>
<organism evidence="4 5">
    <name type="scientific">Aphanomyces stellatus</name>
    <dbReference type="NCBI Taxonomy" id="120398"/>
    <lineage>
        <taxon>Eukaryota</taxon>
        <taxon>Sar</taxon>
        <taxon>Stramenopiles</taxon>
        <taxon>Oomycota</taxon>
        <taxon>Saprolegniomycetes</taxon>
        <taxon>Saprolegniales</taxon>
        <taxon>Verrucalvaceae</taxon>
        <taxon>Aphanomyces</taxon>
    </lineage>
</organism>
<feature type="region of interest" description="Disordered" evidence="1">
    <location>
        <begin position="27"/>
        <end position="63"/>
    </location>
</feature>
<reference evidence="4 5" key="1">
    <citation type="submission" date="2019-03" db="EMBL/GenBank/DDBJ databases">
        <authorList>
            <person name="Gaulin E."/>
            <person name="Dumas B."/>
        </authorList>
    </citation>
    <scope>NUCLEOTIDE SEQUENCE [LARGE SCALE GENOMIC DNA]</scope>
    <source>
        <strain evidence="4">CBS 568.67</strain>
    </source>
</reference>
<keyword evidence="5" id="KW-1185">Reference proteome</keyword>
<evidence type="ECO:0000256" key="2">
    <source>
        <dbReference type="SAM" id="Phobius"/>
    </source>
</evidence>
<dbReference type="AlphaFoldDB" id="A0A485L0G3"/>
<feature type="transmembrane region" description="Helical" evidence="2">
    <location>
        <begin position="318"/>
        <end position="339"/>
    </location>
</feature>
<evidence type="ECO:0000256" key="1">
    <source>
        <dbReference type="SAM" id="MobiDB-lite"/>
    </source>
</evidence>
<dbReference type="OrthoDB" id="113413at2759"/>
<feature type="compositionally biased region" description="Basic and acidic residues" evidence="1">
    <location>
        <begin position="39"/>
        <end position="49"/>
    </location>
</feature>
<keyword evidence="2" id="KW-0812">Transmembrane</keyword>
<keyword evidence="2" id="KW-0472">Membrane</keyword>
<protein>
    <submittedName>
        <fullName evidence="4">Aste57867_14377 protein</fullName>
    </submittedName>
</protein>
<dbReference type="EMBL" id="VJMH01005539">
    <property type="protein sequence ID" value="KAF0694779.1"/>
    <property type="molecule type" value="Genomic_DNA"/>
</dbReference>
<keyword evidence="2" id="KW-1133">Transmembrane helix</keyword>
<evidence type="ECO:0000313" key="5">
    <source>
        <dbReference type="Proteomes" id="UP000332933"/>
    </source>
</evidence>
<reference evidence="3" key="2">
    <citation type="submission" date="2019-06" db="EMBL/GenBank/DDBJ databases">
        <title>Genomics analysis of Aphanomyces spp. identifies a new class of oomycete effector associated with host adaptation.</title>
        <authorList>
            <person name="Gaulin E."/>
        </authorList>
    </citation>
    <scope>NUCLEOTIDE SEQUENCE</scope>
    <source>
        <strain evidence="3">CBS 578.67</strain>
    </source>
</reference>
<proteinExistence type="predicted"/>
<dbReference type="EMBL" id="CAADRA010005560">
    <property type="protein sequence ID" value="VFT91200.1"/>
    <property type="molecule type" value="Genomic_DNA"/>
</dbReference>
<evidence type="ECO:0000313" key="3">
    <source>
        <dbReference type="EMBL" id="KAF0694779.1"/>
    </source>
</evidence>
<feature type="transmembrane region" description="Helical" evidence="2">
    <location>
        <begin position="285"/>
        <end position="306"/>
    </location>
</feature>
<sequence>MHGLSKGAWSDSLNRICKKLAIRIGEKMASGQQPRVRSLSHDEAADRNLSKPPIKSRVQSDNRSVKVVTASPTTVLEMEKQPSPKPTSFRLEEVEKGFNDVVKLVKTAFVEDESQKAMEANWMLIESDEGEVDALDEALDTVRDAFLFSTSLKESKLDSSAQSIIFNCEKVAERVFDLKEAREVMVTNWADTNLLYNLRNNLQEIKNLVIPPVNRRDKDAEKKILKRIERFVQVMTTSAQNMRSDIQTFLADMDKILLECSTLIVEVVTFLHMRSRTADFSGTGVAAGAAGLVAGILVTVTAMITAPMSAGLTLPFMIAGKGLIAAGAATLAPCGLMLANHNKQLKGLGDLVHSLKARMGILYQRREVLVAAYYACIEAEFNIEQVGAFCKDAVELETSTQESSLPFVTLVEKKLQIIEENIEVFSSDPSVFHYCHEVDDEDNGVLYEDSS</sequence>
<name>A0A485L0G3_9STRA</name>
<dbReference type="Proteomes" id="UP000332933">
    <property type="component" value="Unassembled WGS sequence"/>
</dbReference>